<gene>
    <name evidence="2" type="ORF">CmeUKMEL1_09470</name>
</gene>
<accession>A0A2P4Z197</accession>
<evidence type="ECO:0000256" key="1">
    <source>
        <dbReference type="SAM" id="Coils"/>
    </source>
</evidence>
<comment type="caution">
    <text evidence="2">The sequence shown here is derived from an EMBL/GenBank/DDBJ whole genome shotgun (WGS) entry which is preliminary data.</text>
</comment>
<name>A0A2P4Z197_9CRYT</name>
<evidence type="ECO:0000313" key="3">
    <source>
        <dbReference type="Proteomes" id="UP000236928"/>
    </source>
</evidence>
<dbReference type="AlphaFoldDB" id="A0A2P4Z197"/>
<sequence length="382" mass="44274">MTNLVRKMLYSLILAITLLYANTNYITNNHIFAQLSLLTIQLSASSSHHDSIALSNLSLEQKYRNCLGDLQTLKQSLEAAILELNTCKAEEESINSRYERKSKVCDLLKDDYSKYCKSHNFKSPAFDKELCKTLLERIKECLKQKSSIGNELGKKTKECTELQRKVDKRTSLYNKMDKKCSTIERELFKHRSQTSIRVVTQEDVMEKPVSALSEADVQSLMEVIQETRRSLQVCLEELNELSQRLVEKTDKMYGISEQITDALGGAISTKTKKKNKHKKKINGLEKDLKGLDEEKRGAMKLQFSKENECRNLQSKLRQAEERLKLAESRPTIPEDQGSRRGCFDRFTAFVSRTYRRITSRLRTRVTGRFSRNSRRRRSQTRF</sequence>
<protein>
    <submittedName>
        <fullName evidence="2">Uncharacterized protein</fullName>
    </submittedName>
</protein>
<evidence type="ECO:0000313" key="2">
    <source>
        <dbReference type="EMBL" id="POM83853.1"/>
    </source>
</evidence>
<feature type="coiled-coil region" evidence="1">
    <location>
        <begin position="224"/>
        <end position="329"/>
    </location>
</feature>
<dbReference type="Proteomes" id="UP000236928">
    <property type="component" value="Unassembled WGS sequence"/>
</dbReference>
<organism evidence="2 3">
    <name type="scientific">Cryptosporidium meleagridis</name>
    <dbReference type="NCBI Taxonomy" id="93969"/>
    <lineage>
        <taxon>Eukaryota</taxon>
        <taxon>Sar</taxon>
        <taxon>Alveolata</taxon>
        <taxon>Apicomplexa</taxon>
        <taxon>Conoidasida</taxon>
        <taxon>Coccidia</taxon>
        <taxon>Eucoccidiorida</taxon>
        <taxon>Eimeriorina</taxon>
        <taxon>Cryptosporidiidae</taxon>
        <taxon>Cryptosporidium</taxon>
    </lineage>
</organism>
<dbReference type="OrthoDB" id="344237at2759"/>
<dbReference type="EMBL" id="JIBK01000024">
    <property type="protein sequence ID" value="POM83853.1"/>
    <property type="molecule type" value="Genomic_DNA"/>
</dbReference>
<proteinExistence type="predicted"/>
<keyword evidence="3" id="KW-1185">Reference proteome</keyword>
<keyword evidence="1" id="KW-0175">Coiled coil</keyword>
<reference evidence="2 3" key="1">
    <citation type="submission" date="2014-04" db="EMBL/GenBank/DDBJ databases">
        <title>Comparative Genomics of Cryptosporidium Species.</title>
        <authorList>
            <person name="Silva J.C."/>
            <person name="Su Q."/>
            <person name="Chalmers R."/>
            <person name="Chibucos M.C."/>
            <person name="Elwin K."/>
            <person name="Godinez A."/>
            <person name="Guo F."/>
            <person name="Huynh K."/>
            <person name="Orvis J."/>
            <person name="Ott S."/>
            <person name="Sadzewicz L."/>
            <person name="Sengamalay N."/>
            <person name="Shetty A."/>
            <person name="Sun M."/>
            <person name="Tallon L."/>
            <person name="Xiao L."/>
            <person name="Zhang H."/>
            <person name="Fraser C.M."/>
            <person name="Zhu G."/>
            <person name="Kissinger J."/>
            <person name="Widmer G."/>
        </authorList>
    </citation>
    <scope>NUCLEOTIDE SEQUENCE [LARGE SCALE GENOMIC DNA]</scope>
    <source>
        <strain evidence="2 3">UKMEL1</strain>
    </source>
</reference>
<dbReference type="VEuPathDB" id="CryptoDB:CmeUKMEL1_09470"/>